<name>A0A1J4JRZ0_9EUKA</name>
<dbReference type="RefSeq" id="XP_068353430.1">
    <property type="nucleotide sequence ID" value="XM_068493998.1"/>
</dbReference>
<protein>
    <submittedName>
        <fullName evidence="1">Uncharacterized protein</fullName>
    </submittedName>
</protein>
<dbReference type="Proteomes" id="UP000179807">
    <property type="component" value="Unassembled WGS sequence"/>
</dbReference>
<accession>A0A1J4JRZ0</accession>
<dbReference type="OrthoDB" id="10609736at2759"/>
<sequence>MENNPKDLKAKLRFLTIENIFKIPFHEPFPSFISDLIVSLFQYDEAIETVLQLIQQQQNIIVLIDILKLLYSHFQSAEKIVLNQEFSTKVLRSILNCLERNAIPTNSSSKNDGQIMLLIFQASHVSSLMSQYLPDLLHPMPTNSYILTYLLITTSLSSNDDDLLPFVEPFYTPKLTLSPCSYGTIFMMSTHKDLDDVPSLKSLIGFFKSISDKVLFQLLTPIVLRAIILRLSPSALKEIPTLISFLPAKLRHDSENVPLFSYFIDKVLELPDALNVIKPYYEQIFKLYVHNIQSNIPFDEEIEDPSKHIKSSIGSAFCLLMDSCSINPFESFLISMLESKTDNVILLTIYIINHTTSVNFTSSSFDQIINALKQYIDKSSTTNQLFMHLCGNIIEHFESKTALTALIQGLENNSELASKILKNQSLNFAFVFSNIARSLKPGQSSPLLISTLREILQNQVPQPDFSIPLSDTDSRSCSDSTNFDLPDFDRISTVLPDSAIETAPTDATVLFCSLLVSLEQFPDLFSLIPYSASAISPSFSAALMRDFPNPNSHKFSVKVLSALGNALQCLDITDIYSLTQTFLMLLPGQAMLLLAITLQRLPRSIIITSLTKTVPFVLPNPDETGRMVALISYSHPDIAMDFIESIISSSTLRKRSFFTFRASESNELALIVIFKIIGYCSVFLDIGFFSSTFMNFSTQFLNKYLTHQSKSANLYSASLFAIRKLSYRVQIWQEEHLEHVFPFKDFLVQYVCAYFLDLGDNILHSHSSDTNDTLLKNIPRVLTTLSSLLPLRPIRPYDRHERSVELTAVMVQVANDQHFNSIFHASENFFSTLLDCNPSVNVFIMIVMPIAPALLIHSEWIQFCHIMEFLCVKWTQLNIQQSSDVLSKIISNIALLISYVIPLTLQPEAKDISVNIIFSLVSLQCSIRNHILSLPQSIRPTKPETENKSAKEVNASICDFLAKHFTTSQTFDVIMSLIGFYERTELLKIHHYSVAECIKRLLQDRGSEEFRFDGKIVQSLVDASNDKDDAVISSFIAIFEVLLKMRLFSMISNIIPLNQKLNDTIFAGILKAVLDIENGGKQLLNVIATFFTNEEQENAVEFSYRALPLLAGSMKFIENDNWTKIFLGITNRDDINELQINHPLIKSLVGNEEYEDFFGFAKIVARDRILALQVLLLSFPENPNDFFIKLAVAFASTSVETCEAFLNYAVSAMLRKSTCFSCYLMMQTIFENVDNQYWIGLSESLTALFIQNMRYNDDVVDCTITFLNNISGVELKEFWENFVEICGANIEKWIIIIKRISLEGKVHTKSLSYLLPELIVHLENDEFKDTIFAFASKLNENQNFTEGSQQGTGYCPQNVCSHDEIKNDIEKDFEKSSHNIFDTCYMIMKADEFKDSTNFFLKSFVSYIEEKKYVKICSRMIIKLCDELTEDNLFALNSLIEHIGLFEEDDDIIDILMRLLQ</sequence>
<evidence type="ECO:0000313" key="1">
    <source>
        <dbReference type="EMBL" id="OHT00294.1"/>
    </source>
</evidence>
<reference evidence="1" key="1">
    <citation type="submission" date="2016-10" db="EMBL/GenBank/DDBJ databases">
        <authorList>
            <person name="Benchimol M."/>
            <person name="Almeida L.G."/>
            <person name="Vasconcelos A.T."/>
            <person name="Perreira-Neves A."/>
            <person name="Rosa I.A."/>
            <person name="Tasca T."/>
            <person name="Bogo M.R."/>
            <person name="de Souza W."/>
        </authorList>
    </citation>
    <scope>NUCLEOTIDE SEQUENCE [LARGE SCALE GENOMIC DNA]</scope>
    <source>
        <strain evidence="1">K</strain>
    </source>
</reference>
<dbReference type="EMBL" id="MLAK01000960">
    <property type="protein sequence ID" value="OHT00294.1"/>
    <property type="molecule type" value="Genomic_DNA"/>
</dbReference>
<dbReference type="VEuPathDB" id="TrichDB:TRFO_07944"/>
<evidence type="ECO:0000313" key="2">
    <source>
        <dbReference type="Proteomes" id="UP000179807"/>
    </source>
</evidence>
<organism evidence="1 2">
    <name type="scientific">Tritrichomonas foetus</name>
    <dbReference type="NCBI Taxonomy" id="1144522"/>
    <lineage>
        <taxon>Eukaryota</taxon>
        <taxon>Metamonada</taxon>
        <taxon>Parabasalia</taxon>
        <taxon>Tritrichomonadida</taxon>
        <taxon>Tritrichomonadidae</taxon>
        <taxon>Tritrichomonas</taxon>
    </lineage>
</organism>
<comment type="caution">
    <text evidence="1">The sequence shown here is derived from an EMBL/GenBank/DDBJ whole genome shotgun (WGS) entry which is preliminary data.</text>
</comment>
<keyword evidence="2" id="KW-1185">Reference proteome</keyword>
<proteinExistence type="predicted"/>
<gene>
    <name evidence="1" type="ORF">TRFO_07944</name>
</gene>
<dbReference type="GeneID" id="94828702"/>